<evidence type="ECO:0000256" key="5">
    <source>
        <dbReference type="ARBA" id="ARBA00022801"/>
    </source>
</evidence>
<name>A0ABM9NM09_9GAMM</name>
<comment type="function">
    <text evidence="11">Initiates the restart of stalled replication forks, which reloads the replicative helicase on sites other than the origin of replication. Recognizes and binds to abandoned replication forks and remodels them to uncover a helicase loading site. Promotes assembly of the primosome at these replication forks.</text>
</comment>
<evidence type="ECO:0000256" key="8">
    <source>
        <dbReference type="ARBA" id="ARBA00022840"/>
    </source>
</evidence>
<evidence type="ECO:0000256" key="3">
    <source>
        <dbReference type="ARBA" id="ARBA00022723"/>
    </source>
</evidence>
<feature type="binding site" evidence="11">
    <location>
        <position position="479"/>
    </location>
    <ligand>
        <name>Zn(2+)</name>
        <dbReference type="ChEBI" id="CHEBI:29105"/>
        <label>1</label>
    </ligand>
</feature>
<reference evidence="14 15" key="1">
    <citation type="submission" date="2024-04" db="EMBL/GenBank/DDBJ databases">
        <authorList>
            <person name="Cremers G."/>
        </authorList>
    </citation>
    <scope>NUCLEOTIDE SEQUENCE [LARGE SCALE GENOMIC DNA]</scope>
    <source>
        <strain evidence="14">MeCH1-AG</strain>
    </source>
</reference>
<feature type="binding site" evidence="11">
    <location>
        <position position="439"/>
    </location>
    <ligand>
        <name>Zn(2+)</name>
        <dbReference type="ChEBI" id="CHEBI:29105"/>
        <label>1</label>
    </ligand>
</feature>
<evidence type="ECO:0000256" key="2">
    <source>
        <dbReference type="ARBA" id="ARBA00022705"/>
    </source>
</evidence>
<protein>
    <recommendedName>
        <fullName evidence="11">Replication restart protein PriA</fullName>
    </recommendedName>
    <alternativeName>
        <fullName evidence="11">ATP-dependent DNA helicase PriA</fullName>
        <ecNumber evidence="11">5.6.2.4</ecNumber>
    </alternativeName>
    <alternativeName>
        <fullName evidence="11">DNA 3'-5' helicase PriA</fullName>
    </alternativeName>
</protein>
<sequence length="734" mass="79662">MPIVLKIAVPVPVPGVFDYLPPPSVDLDRLRPGVRVEVPFGRRRKIGLLLSVASSSALDPGRLREAVAVLDEAPLFAAVDLELLVWASRYYHYPVGEAIAAACAALRHGGSANRPVGRRLCLTRPADPEGEHAVRRAPRQAALWQLLQEAPEGVAEEALSKLAWDFRPAAKALIGKGLAHWREEAVEDPCPGPVAESPAPPLTPHQEAAVAAVTAALGGFRAFLLEGVTGSGKTEVYLRLAGEVLARGGQVMVLLPEISLTPQLEARFRARFNAPVAVFHSGLSAAERQRAWLGLQSGRVAVLLGTRSAVFTPMRSPGLIVLDEEHDASFKQQDGFRFSARDVAVKRASLLNIPVVLGSATPSLESLVNVQQGRYQWLNLPERAGGAAPPEFRLLDIRGQRLVEGLSARLTAAIAETLARREQALLFVNRRGFAPTLMCHACGWVAKCRLCDANLVIHAGDGCLRCHHCGYQQPLVGVCGACGDRELHPLGLGTERIEAALAELFPAARVVRIDRDSMRRKGQLQRSLEDIQAGRVDILIGTQMLAKGHHFPQVTLVGILDLDASLFSTDFRSSERAAQLIVQVAGRAGREQRPGTVLLQTRHPDHPLLQVLVREGYPGFARACARERQTAALPPFAHQALWRAESRSAEAASEFLAALAERALRLPAPAPQVFGPAPAPLARRAGRHRWQLLFQSERRAVLHAALDRLLGVAAELGATRRVRWSIDIDPVDLY</sequence>
<dbReference type="NCBIfam" id="NF004067">
    <property type="entry name" value="PRK05580.1-4"/>
    <property type="match status" value="1"/>
</dbReference>
<accession>A0ABM9NM09</accession>
<dbReference type="HAMAP" id="MF_00983">
    <property type="entry name" value="PriA"/>
    <property type="match status" value="1"/>
</dbReference>
<comment type="subunit">
    <text evidence="11">Component of the replication restart primosome.</text>
</comment>
<evidence type="ECO:0000259" key="12">
    <source>
        <dbReference type="PROSITE" id="PS51192"/>
    </source>
</evidence>
<dbReference type="RefSeq" id="WP_348758177.1">
    <property type="nucleotide sequence ID" value="NZ_OZ026884.1"/>
</dbReference>
<dbReference type="CDD" id="cd17929">
    <property type="entry name" value="DEXHc_priA"/>
    <property type="match status" value="1"/>
</dbReference>
<dbReference type="Pfam" id="PF00271">
    <property type="entry name" value="Helicase_C"/>
    <property type="match status" value="1"/>
</dbReference>
<evidence type="ECO:0000256" key="1">
    <source>
        <dbReference type="ARBA" id="ARBA00022515"/>
    </source>
</evidence>
<keyword evidence="8 11" id="KW-0067">ATP-binding</keyword>
<dbReference type="EC" id="5.6.2.4" evidence="11"/>
<dbReference type="PANTHER" id="PTHR30580:SF0">
    <property type="entry name" value="PRIMOSOMAL PROTEIN N"/>
    <property type="match status" value="1"/>
</dbReference>
<dbReference type="SUPFAM" id="SSF52540">
    <property type="entry name" value="P-loop containing nucleoside triphosphate hydrolases"/>
    <property type="match status" value="2"/>
</dbReference>
<evidence type="ECO:0000256" key="6">
    <source>
        <dbReference type="ARBA" id="ARBA00022806"/>
    </source>
</evidence>
<dbReference type="Gene3D" id="3.40.1440.60">
    <property type="entry name" value="PriA, 3(prime) DNA-binding domain"/>
    <property type="match status" value="1"/>
</dbReference>
<keyword evidence="15" id="KW-1185">Reference proteome</keyword>
<dbReference type="InterPro" id="IPR014001">
    <property type="entry name" value="Helicase_ATP-bd"/>
</dbReference>
<feature type="binding site" evidence="11">
    <location>
        <position position="448"/>
    </location>
    <ligand>
        <name>Zn(2+)</name>
        <dbReference type="ChEBI" id="CHEBI:29105"/>
        <label>2</label>
    </ligand>
</feature>
<feature type="binding site" evidence="11">
    <location>
        <position position="469"/>
    </location>
    <ligand>
        <name>Zn(2+)</name>
        <dbReference type="ChEBI" id="CHEBI:29105"/>
        <label>2</label>
    </ligand>
</feature>
<dbReference type="PANTHER" id="PTHR30580">
    <property type="entry name" value="PRIMOSOMAL PROTEIN N"/>
    <property type="match status" value="1"/>
</dbReference>
<keyword evidence="2 11" id="KW-0235">DNA replication</keyword>
<dbReference type="SMART" id="SM00487">
    <property type="entry name" value="DEXDc"/>
    <property type="match status" value="1"/>
</dbReference>
<evidence type="ECO:0000313" key="14">
    <source>
        <dbReference type="EMBL" id="CAL1241677.1"/>
    </source>
</evidence>
<evidence type="ECO:0000256" key="11">
    <source>
        <dbReference type="HAMAP-Rule" id="MF_00983"/>
    </source>
</evidence>
<evidence type="ECO:0000256" key="9">
    <source>
        <dbReference type="ARBA" id="ARBA00023125"/>
    </source>
</evidence>
<gene>
    <name evidence="11 14" type="primary">priA</name>
    <name evidence="14" type="ORF">MECH1_V1_2901</name>
</gene>
<keyword evidence="1 11" id="KW-0639">Primosome</keyword>
<feature type="domain" description="Helicase C-terminal" evidence="13">
    <location>
        <begin position="474"/>
        <end position="634"/>
    </location>
</feature>
<keyword evidence="4 11" id="KW-0547">Nucleotide-binding</keyword>
<feature type="binding site" evidence="11">
    <location>
        <position position="451"/>
    </location>
    <ligand>
        <name>Zn(2+)</name>
        <dbReference type="ChEBI" id="CHEBI:29105"/>
        <label>2</label>
    </ligand>
</feature>
<evidence type="ECO:0000256" key="4">
    <source>
        <dbReference type="ARBA" id="ARBA00022741"/>
    </source>
</evidence>
<dbReference type="Gene3D" id="3.40.50.300">
    <property type="entry name" value="P-loop containing nucleotide triphosphate hydrolases"/>
    <property type="match status" value="2"/>
</dbReference>
<comment type="catalytic activity">
    <reaction evidence="11">
        <text>Couples ATP hydrolysis with the unwinding of duplex DNA by translocating in the 3'-5' direction.</text>
        <dbReference type="EC" id="5.6.2.4"/>
    </reaction>
</comment>
<dbReference type="Proteomes" id="UP001497493">
    <property type="component" value="Chromosome"/>
</dbReference>
<dbReference type="InterPro" id="IPR005259">
    <property type="entry name" value="PriA"/>
</dbReference>
<dbReference type="InterPro" id="IPR027417">
    <property type="entry name" value="P-loop_NTPase"/>
</dbReference>
<dbReference type="EMBL" id="OZ026884">
    <property type="protein sequence ID" value="CAL1241677.1"/>
    <property type="molecule type" value="Genomic_DNA"/>
</dbReference>
<proteinExistence type="inferred from homology"/>
<keyword evidence="3 11" id="KW-0479">Metal-binding</keyword>
<dbReference type="Pfam" id="PF18074">
    <property type="entry name" value="PriA_C"/>
    <property type="match status" value="1"/>
</dbReference>
<dbReference type="InterPro" id="IPR041222">
    <property type="entry name" value="PriA_3primeBD"/>
</dbReference>
<keyword evidence="9 11" id="KW-0238">DNA-binding</keyword>
<evidence type="ECO:0000313" key="15">
    <source>
        <dbReference type="Proteomes" id="UP001497493"/>
    </source>
</evidence>
<feature type="domain" description="Helicase ATP-binding" evidence="12">
    <location>
        <begin position="214"/>
        <end position="380"/>
    </location>
</feature>
<dbReference type="Pfam" id="PF17764">
    <property type="entry name" value="PriA_3primeBD"/>
    <property type="match status" value="1"/>
</dbReference>
<dbReference type="PROSITE" id="PS51194">
    <property type="entry name" value="HELICASE_CTER"/>
    <property type="match status" value="1"/>
</dbReference>
<dbReference type="SMART" id="SM00490">
    <property type="entry name" value="HELICc"/>
    <property type="match status" value="1"/>
</dbReference>
<comment type="catalytic activity">
    <reaction evidence="11">
        <text>ATP + H2O = ADP + phosphate + H(+)</text>
        <dbReference type="Rhea" id="RHEA:13065"/>
        <dbReference type="ChEBI" id="CHEBI:15377"/>
        <dbReference type="ChEBI" id="CHEBI:15378"/>
        <dbReference type="ChEBI" id="CHEBI:30616"/>
        <dbReference type="ChEBI" id="CHEBI:43474"/>
        <dbReference type="ChEBI" id="CHEBI:456216"/>
        <dbReference type="EC" id="5.6.2.4"/>
    </reaction>
</comment>
<evidence type="ECO:0000256" key="10">
    <source>
        <dbReference type="ARBA" id="ARBA00023235"/>
    </source>
</evidence>
<dbReference type="CDD" id="cd18804">
    <property type="entry name" value="SF2_C_priA"/>
    <property type="match status" value="1"/>
</dbReference>
<keyword evidence="7 11" id="KW-0862">Zinc</keyword>
<dbReference type="PROSITE" id="PS51192">
    <property type="entry name" value="HELICASE_ATP_BIND_1"/>
    <property type="match status" value="1"/>
</dbReference>
<evidence type="ECO:0000259" key="13">
    <source>
        <dbReference type="PROSITE" id="PS51194"/>
    </source>
</evidence>
<comment type="cofactor">
    <cofactor evidence="11">
        <name>Zn(2+)</name>
        <dbReference type="ChEBI" id="CHEBI:29105"/>
    </cofactor>
    <text evidence="11">Binds 2 zinc ions per subunit.</text>
</comment>
<feature type="binding site" evidence="11">
    <location>
        <position position="466"/>
    </location>
    <ligand>
        <name>Zn(2+)</name>
        <dbReference type="ChEBI" id="CHEBI:29105"/>
        <label>2</label>
    </ligand>
</feature>
<keyword evidence="6 11" id="KW-0347">Helicase</keyword>
<dbReference type="InterPro" id="IPR040498">
    <property type="entry name" value="PriA_CRR"/>
</dbReference>
<dbReference type="InterPro" id="IPR042115">
    <property type="entry name" value="PriA_3primeBD_sf"/>
</dbReference>
<keyword evidence="10 11" id="KW-0413">Isomerase</keyword>
<dbReference type="Pfam" id="PF18319">
    <property type="entry name" value="Zn_ribbon_PriA"/>
    <property type="match status" value="1"/>
</dbReference>
<organism evidence="14 15">
    <name type="scientific">Candidatus Methylocalor cossyra</name>
    <dbReference type="NCBI Taxonomy" id="3108543"/>
    <lineage>
        <taxon>Bacteria</taxon>
        <taxon>Pseudomonadati</taxon>
        <taxon>Pseudomonadota</taxon>
        <taxon>Gammaproteobacteria</taxon>
        <taxon>Methylococcales</taxon>
        <taxon>Methylococcaceae</taxon>
        <taxon>Candidatus Methylocalor</taxon>
    </lineage>
</organism>
<dbReference type="InterPro" id="IPR011545">
    <property type="entry name" value="DEAD/DEAH_box_helicase_dom"/>
</dbReference>
<comment type="similarity">
    <text evidence="11">Belongs to the helicase family. PriA subfamily.</text>
</comment>
<dbReference type="InterPro" id="IPR041236">
    <property type="entry name" value="PriA_C"/>
</dbReference>
<dbReference type="Pfam" id="PF00270">
    <property type="entry name" value="DEAD"/>
    <property type="match status" value="1"/>
</dbReference>
<dbReference type="NCBIfam" id="TIGR00595">
    <property type="entry name" value="priA"/>
    <property type="match status" value="1"/>
</dbReference>
<dbReference type="GO" id="GO:0016787">
    <property type="term" value="F:hydrolase activity"/>
    <property type="evidence" value="ECO:0007669"/>
    <property type="project" value="UniProtKB-KW"/>
</dbReference>
<keyword evidence="5 11" id="KW-0378">Hydrolase</keyword>
<feature type="binding site" evidence="11">
    <location>
        <position position="482"/>
    </location>
    <ligand>
        <name>Zn(2+)</name>
        <dbReference type="ChEBI" id="CHEBI:29105"/>
        <label>1</label>
    </ligand>
</feature>
<evidence type="ECO:0000256" key="7">
    <source>
        <dbReference type="ARBA" id="ARBA00022833"/>
    </source>
</evidence>
<dbReference type="InterPro" id="IPR001650">
    <property type="entry name" value="Helicase_C-like"/>
</dbReference>
<feature type="binding site" evidence="11">
    <location>
        <position position="442"/>
    </location>
    <ligand>
        <name>Zn(2+)</name>
        <dbReference type="ChEBI" id="CHEBI:29105"/>
        <label>1</label>
    </ligand>
</feature>